<comment type="caution">
    <text evidence="3">The sequence shown here is derived from an EMBL/GenBank/DDBJ whole genome shotgun (WGS) entry which is preliminary data.</text>
</comment>
<organism evidence="3 4">
    <name type="scientific">Adhaeribacter arboris</name>
    <dbReference type="NCBI Taxonomy" id="2072846"/>
    <lineage>
        <taxon>Bacteria</taxon>
        <taxon>Pseudomonadati</taxon>
        <taxon>Bacteroidota</taxon>
        <taxon>Cytophagia</taxon>
        <taxon>Cytophagales</taxon>
        <taxon>Hymenobacteraceae</taxon>
        <taxon>Adhaeribacter</taxon>
    </lineage>
</organism>
<reference evidence="3 4" key="1">
    <citation type="submission" date="2018-03" db="EMBL/GenBank/DDBJ databases">
        <title>Adhaeribacter sp. HMF7605 Genome sequencing and assembly.</title>
        <authorList>
            <person name="Kang H."/>
            <person name="Kang J."/>
            <person name="Cha I."/>
            <person name="Kim H."/>
            <person name="Joh K."/>
        </authorList>
    </citation>
    <scope>NUCLEOTIDE SEQUENCE [LARGE SCALE GENOMIC DNA]</scope>
    <source>
        <strain evidence="3 4">HMF7605</strain>
    </source>
</reference>
<feature type="transmembrane region" description="Helical" evidence="2">
    <location>
        <begin position="6"/>
        <end position="27"/>
    </location>
</feature>
<dbReference type="EMBL" id="PYFT01000001">
    <property type="protein sequence ID" value="PSR54123.1"/>
    <property type="molecule type" value="Genomic_DNA"/>
</dbReference>
<keyword evidence="2" id="KW-1133">Transmembrane helix</keyword>
<evidence type="ECO:0000313" key="4">
    <source>
        <dbReference type="Proteomes" id="UP000240357"/>
    </source>
</evidence>
<dbReference type="AlphaFoldDB" id="A0A2T2YF61"/>
<dbReference type="Proteomes" id="UP000240357">
    <property type="component" value="Unassembled WGS sequence"/>
</dbReference>
<keyword evidence="2" id="KW-0472">Membrane</keyword>
<keyword evidence="4" id="KW-1185">Reference proteome</keyword>
<accession>A0A2T2YF61</accession>
<name>A0A2T2YF61_9BACT</name>
<evidence type="ECO:0000256" key="2">
    <source>
        <dbReference type="SAM" id="Phobius"/>
    </source>
</evidence>
<gene>
    <name evidence="3" type="ORF">AHMF7605_11635</name>
</gene>
<evidence type="ECO:0000256" key="1">
    <source>
        <dbReference type="SAM" id="Coils"/>
    </source>
</evidence>
<keyword evidence="2" id="KW-0812">Transmembrane</keyword>
<sequence>MESKGIDYLLQQTAAVVFMGIVIYVLYKWVQSRDKEHLAERKEWLKELTALIESHKLDIKSKDLEIKELNKTNRDMSLEQLKFVHDVEDALAKSDPREAMNRILLITQNIADHFKIKTH</sequence>
<dbReference type="RefSeq" id="WP_106929484.1">
    <property type="nucleotide sequence ID" value="NZ_PYFT01000001.1"/>
</dbReference>
<protein>
    <submittedName>
        <fullName evidence="3">Uncharacterized protein</fullName>
    </submittedName>
</protein>
<keyword evidence="1" id="KW-0175">Coiled coil</keyword>
<evidence type="ECO:0000313" key="3">
    <source>
        <dbReference type="EMBL" id="PSR54123.1"/>
    </source>
</evidence>
<proteinExistence type="predicted"/>
<feature type="coiled-coil region" evidence="1">
    <location>
        <begin position="52"/>
        <end position="79"/>
    </location>
</feature>